<keyword evidence="2" id="KW-1185">Reference proteome</keyword>
<dbReference type="EMBL" id="CP089982">
    <property type="protein sequence ID" value="WXA93676.1"/>
    <property type="molecule type" value="Genomic_DNA"/>
</dbReference>
<name>A0ABZ2K4Q2_9BACT</name>
<organism evidence="1 2">
    <name type="scientific">Pendulispora brunnea</name>
    <dbReference type="NCBI Taxonomy" id="2905690"/>
    <lineage>
        <taxon>Bacteria</taxon>
        <taxon>Pseudomonadati</taxon>
        <taxon>Myxococcota</taxon>
        <taxon>Myxococcia</taxon>
        <taxon>Myxococcales</taxon>
        <taxon>Sorangiineae</taxon>
        <taxon>Pendulisporaceae</taxon>
        <taxon>Pendulispora</taxon>
    </lineage>
</organism>
<evidence type="ECO:0000313" key="2">
    <source>
        <dbReference type="Proteomes" id="UP001379533"/>
    </source>
</evidence>
<dbReference type="Proteomes" id="UP001379533">
    <property type="component" value="Chromosome"/>
</dbReference>
<proteinExistence type="predicted"/>
<reference evidence="1 2" key="1">
    <citation type="submission" date="2021-12" db="EMBL/GenBank/DDBJ databases">
        <title>Discovery of the Pendulisporaceae a myxobacterial family with distinct sporulation behavior and unique specialized metabolism.</title>
        <authorList>
            <person name="Garcia R."/>
            <person name="Popoff A."/>
            <person name="Bader C.D."/>
            <person name="Loehr J."/>
            <person name="Walesch S."/>
            <person name="Walt C."/>
            <person name="Boldt J."/>
            <person name="Bunk B."/>
            <person name="Haeckl F.J.F.P.J."/>
            <person name="Gunesch A.P."/>
            <person name="Birkelbach J."/>
            <person name="Nuebel U."/>
            <person name="Pietschmann T."/>
            <person name="Bach T."/>
            <person name="Mueller R."/>
        </authorList>
    </citation>
    <scope>NUCLEOTIDE SEQUENCE [LARGE SCALE GENOMIC DNA]</scope>
    <source>
        <strain evidence="1 2">MSr12523</strain>
    </source>
</reference>
<sequence>MVGYSGTPLSKKLGIKEGHSVVLLGAPPDFRKTLGEVPAGVAFSESLPSSPSADIVVLFVRARTELEKCFSKSSKRIQRAGSLWVAWPKKASKIATDMTENVAREVGLPLGLVDNKVCAIDEVWSGLRFVWRLENR</sequence>
<accession>A0ABZ2K4Q2</accession>
<gene>
    <name evidence="1" type="ORF">LZC95_45390</name>
</gene>
<evidence type="ECO:0000313" key="1">
    <source>
        <dbReference type="EMBL" id="WXA93676.1"/>
    </source>
</evidence>
<dbReference type="RefSeq" id="WP_394844275.1">
    <property type="nucleotide sequence ID" value="NZ_CP089982.1"/>
</dbReference>
<evidence type="ECO:0008006" key="3">
    <source>
        <dbReference type="Google" id="ProtNLM"/>
    </source>
</evidence>
<protein>
    <recommendedName>
        <fullName evidence="3">DUF3052 domain-containing protein</fullName>
    </recommendedName>
</protein>